<dbReference type="EMBL" id="JQCN01000031">
    <property type="protein sequence ID" value="KRN99518.1"/>
    <property type="molecule type" value="Genomic_DNA"/>
</dbReference>
<dbReference type="PATRIC" id="fig|449659.4.peg.1548"/>
<evidence type="ECO:0000313" key="1">
    <source>
        <dbReference type="EMBL" id="KRN99518.1"/>
    </source>
</evidence>
<dbReference type="RefSeq" id="WP_017868777.1">
    <property type="nucleotide sequence ID" value="NZ_BJYB01000024.1"/>
</dbReference>
<evidence type="ECO:0000313" key="2">
    <source>
        <dbReference type="Proteomes" id="UP000051886"/>
    </source>
</evidence>
<proteinExistence type="predicted"/>
<protein>
    <submittedName>
        <fullName evidence="1">Uncharacterized protein</fullName>
    </submittedName>
</protein>
<keyword evidence="2" id="KW-1185">Reference proteome</keyword>
<accession>A0A0R2LC91</accession>
<dbReference type="OrthoDB" id="2151928at2"/>
<sequence>MAKMAKKVNYRDPTHIVEADDVDESKLPESAKKLATWIREKMYGVDVRETIARIIEQVFAGYFDDQKVAQELQKLADRLSDEWKDTIAGDTDIDELKNARIDINGKVYKTLKERLDAMQKEMYHLIYAADVANKDARNLRLNGFTTSSLPLKYEVQKTVSGGGDSWELPLIIQPVSKISYVKVSEIK</sequence>
<reference evidence="1 2" key="1">
    <citation type="journal article" date="2015" name="Genome Announc.">
        <title>Expanding the biotechnology potential of lactobacilli through comparative genomics of 213 strains and associated genera.</title>
        <authorList>
            <person name="Sun Z."/>
            <person name="Harris H.M."/>
            <person name="McCann A."/>
            <person name="Guo C."/>
            <person name="Argimon S."/>
            <person name="Zhang W."/>
            <person name="Yang X."/>
            <person name="Jeffery I.B."/>
            <person name="Cooney J.C."/>
            <person name="Kagawa T.F."/>
            <person name="Liu W."/>
            <person name="Song Y."/>
            <person name="Salvetti E."/>
            <person name="Wrobel A."/>
            <person name="Rasinkangas P."/>
            <person name="Parkhill J."/>
            <person name="Rea M.C."/>
            <person name="O'Sullivan O."/>
            <person name="Ritari J."/>
            <person name="Douillard F.P."/>
            <person name="Paul Ross R."/>
            <person name="Yang R."/>
            <person name="Briner A.E."/>
            <person name="Felis G.E."/>
            <person name="de Vos W.M."/>
            <person name="Barrangou R."/>
            <person name="Klaenhammer T.R."/>
            <person name="Caufield P.W."/>
            <person name="Cui Y."/>
            <person name="Zhang H."/>
            <person name="O'Toole P.W."/>
        </authorList>
    </citation>
    <scope>NUCLEOTIDE SEQUENCE [LARGE SCALE GENOMIC DNA]</scope>
    <source>
        <strain evidence="1 2">NBRC 103219</strain>
    </source>
</reference>
<gene>
    <name evidence="1" type="ORF">IV66_GL001522</name>
</gene>
<comment type="caution">
    <text evidence="1">The sequence shown here is derived from an EMBL/GenBank/DDBJ whole genome shotgun (WGS) entry which is preliminary data.</text>
</comment>
<dbReference type="Proteomes" id="UP000051886">
    <property type="component" value="Unassembled WGS sequence"/>
</dbReference>
<organism evidence="1 2">
    <name type="scientific">Ligilactobacillus pobuzihii</name>
    <dbReference type="NCBI Taxonomy" id="449659"/>
    <lineage>
        <taxon>Bacteria</taxon>
        <taxon>Bacillati</taxon>
        <taxon>Bacillota</taxon>
        <taxon>Bacilli</taxon>
        <taxon>Lactobacillales</taxon>
        <taxon>Lactobacillaceae</taxon>
        <taxon>Ligilactobacillus</taxon>
    </lineage>
</organism>
<dbReference type="STRING" id="449659.IV66_GL001522"/>
<name>A0A0R2LC91_9LACO</name>
<dbReference type="AlphaFoldDB" id="A0A0R2LC91"/>